<organism evidence="4 5">
    <name type="scientific">Pseudovibrio ascidiaceicola</name>
    <dbReference type="NCBI Taxonomy" id="285279"/>
    <lineage>
        <taxon>Bacteria</taxon>
        <taxon>Pseudomonadati</taxon>
        <taxon>Pseudomonadota</taxon>
        <taxon>Alphaproteobacteria</taxon>
        <taxon>Hyphomicrobiales</taxon>
        <taxon>Stappiaceae</taxon>
        <taxon>Pseudovibrio</taxon>
    </lineage>
</organism>
<dbReference type="Gene3D" id="2.40.50.100">
    <property type="match status" value="1"/>
</dbReference>
<dbReference type="PANTHER" id="PTHR32347">
    <property type="entry name" value="EFFLUX SYSTEM COMPONENT YKNX-RELATED"/>
    <property type="match status" value="1"/>
</dbReference>
<dbReference type="PANTHER" id="PTHR32347:SF27">
    <property type="entry name" value="RND EFFLUX PUMP MEMBRANE FUSION PROTEIN BARREL-SANDWICH DOMAIN-CONTAINING PROTEIN"/>
    <property type="match status" value="1"/>
</dbReference>
<sequence>MTHHNAPNKDLPLEDTGISSIFGNARKGLPFKRIILFVPVFIAIMFTGGVMGMYFQPAGLRLFYEMTGLEPGGGSNQKIAVPINTTVTKEDIKALEAGAVVALGKLIPRDGVSTIAVPFGAGDARIADLPVSIGDWAAKGTILASLDNRPSLEASVEAAKAEVAVSEASLRQVQLSITASQVENEADLNRSKTNADLANAELERTKSLFARKVVTQAQLDRAEAEAESALLDVARKVATLQRYSGSADISQADVELAKRKLQSAQIALHTAEVNLEKSVVRAPFDGTVLDLLVQPGERPSSAGLIEFGNTREMTAEMEIYQNQIGRLNIGDTVTLRAEALTQELRGTLTEIGLIVGRQNIISVDPAANTDARVVTVVVTLDETSSELAANLTNLEILGYFQPASNEALK</sequence>
<gene>
    <name evidence="4" type="ORF">SAMN04488518_11294</name>
</gene>
<dbReference type="SUPFAM" id="SSF56954">
    <property type="entry name" value="Outer membrane efflux proteins (OEP)"/>
    <property type="match status" value="1"/>
</dbReference>
<dbReference type="RefSeq" id="WP_093522360.1">
    <property type="nucleotide sequence ID" value="NZ_FOSK01000012.1"/>
</dbReference>
<keyword evidence="2" id="KW-0175">Coiled coil</keyword>
<comment type="subcellular location">
    <subcellularLocation>
        <location evidence="1">Cell envelope</location>
    </subcellularLocation>
</comment>
<evidence type="ECO:0000256" key="1">
    <source>
        <dbReference type="ARBA" id="ARBA00004196"/>
    </source>
</evidence>
<comment type="caution">
    <text evidence="4">The sequence shown here is derived from an EMBL/GenBank/DDBJ whole genome shotgun (WGS) entry which is preliminary data.</text>
</comment>
<keyword evidence="3" id="KW-0812">Transmembrane</keyword>
<accession>A0A1I4DR74</accession>
<evidence type="ECO:0000313" key="5">
    <source>
        <dbReference type="Proteomes" id="UP000199598"/>
    </source>
</evidence>
<dbReference type="InterPro" id="IPR050465">
    <property type="entry name" value="UPF0194_transport"/>
</dbReference>
<dbReference type="Gene3D" id="1.10.287.470">
    <property type="entry name" value="Helix hairpin bin"/>
    <property type="match status" value="2"/>
</dbReference>
<dbReference type="EMBL" id="FOSK01000012">
    <property type="protein sequence ID" value="SFK95140.1"/>
    <property type="molecule type" value="Genomic_DNA"/>
</dbReference>
<dbReference type="Gene3D" id="2.40.30.170">
    <property type="match status" value="1"/>
</dbReference>
<keyword evidence="3" id="KW-0472">Membrane</keyword>
<evidence type="ECO:0000256" key="3">
    <source>
        <dbReference type="SAM" id="Phobius"/>
    </source>
</evidence>
<keyword evidence="5" id="KW-1185">Reference proteome</keyword>
<feature type="transmembrane region" description="Helical" evidence="3">
    <location>
        <begin position="34"/>
        <end position="55"/>
    </location>
</feature>
<dbReference type="SUPFAM" id="SSF111369">
    <property type="entry name" value="HlyD-like secretion proteins"/>
    <property type="match status" value="1"/>
</dbReference>
<evidence type="ECO:0000256" key="2">
    <source>
        <dbReference type="ARBA" id="ARBA00023054"/>
    </source>
</evidence>
<keyword evidence="3" id="KW-1133">Transmembrane helix</keyword>
<dbReference type="Proteomes" id="UP000199598">
    <property type="component" value="Unassembled WGS sequence"/>
</dbReference>
<reference evidence="4 5" key="1">
    <citation type="submission" date="2016-10" db="EMBL/GenBank/DDBJ databases">
        <authorList>
            <person name="Varghese N."/>
            <person name="Submissions S."/>
        </authorList>
    </citation>
    <scope>NUCLEOTIDE SEQUENCE [LARGE SCALE GENOMIC DNA]</scope>
    <source>
        <strain evidence="4 5">DSM 16392</strain>
    </source>
</reference>
<name>A0A1I4DR74_9HYPH</name>
<protein>
    <submittedName>
        <fullName evidence="4">HlyD family secretion protein</fullName>
    </submittedName>
</protein>
<dbReference type="InterPro" id="IPR014315">
    <property type="entry name" value="ABC_heterocyst_DevB"/>
</dbReference>
<proteinExistence type="predicted"/>
<evidence type="ECO:0000313" key="4">
    <source>
        <dbReference type="EMBL" id="SFK95140.1"/>
    </source>
</evidence>
<dbReference type="NCBIfam" id="TIGR02971">
    <property type="entry name" value="heterocyst_DevB"/>
    <property type="match status" value="1"/>
</dbReference>